<keyword evidence="2" id="KW-0012">Acyltransferase</keyword>
<dbReference type="GeneID" id="93382488"/>
<dbReference type="InterPro" id="IPR000182">
    <property type="entry name" value="GNAT_dom"/>
</dbReference>
<dbReference type="InterPro" id="IPR051556">
    <property type="entry name" value="N-term/lysine_N-AcTrnsfr"/>
</dbReference>
<dbReference type="EMBL" id="WERX01000017">
    <property type="protein sequence ID" value="MDV7694480.1"/>
    <property type="molecule type" value="Genomic_DNA"/>
</dbReference>
<dbReference type="PANTHER" id="PTHR42919:SF8">
    <property type="entry name" value="N-ALPHA-ACETYLTRANSFERASE 50"/>
    <property type="match status" value="1"/>
</dbReference>
<gene>
    <name evidence="5" type="ORF">A7K95_07735</name>
    <name evidence="4" type="ORF">GA842_06245</name>
</gene>
<dbReference type="EMBL" id="LXND01000053">
    <property type="protein sequence ID" value="OAD63877.1"/>
    <property type="molecule type" value="Genomic_DNA"/>
</dbReference>
<comment type="caution">
    <text evidence="4">The sequence shown here is derived from an EMBL/GenBank/DDBJ whole genome shotgun (WGS) entry which is preliminary data.</text>
</comment>
<evidence type="ECO:0000313" key="4">
    <source>
        <dbReference type="EMBL" id="MDV7694480.1"/>
    </source>
</evidence>
<feature type="domain" description="N-acetyltransferase" evidence="3">
    <location>
        <begin position="5"/>
        <end position="162"/>
    </location>
</feature>
<dbReference type="RefSeq" id="WP_068806892.1">
    <property type="nucleotide sequence ID" value="NZ_BJWE01000011.1"/>
</dbReference>
<evidence type="ECO:0000259" key="3">
    <source>
        <dbReference type="PROSITE" id="PS51186"/>
    </source>
</evidence>
<evidence type="ECO:0000256" key="1">
    <source>
        <dbReference type="ARBA" id="ARBA00022679"/>
    </source>
</evidence>
<proteinExistence type="predicted"/>
<dbReference type="AlphaFoldDB" id="A0A176TJI5"/>
<organism evidence="4 7">
    <name type="scientific">Pediococcus parvulus</name>
    <dbReference type="NCBI Taxonomy" id="54062"/>
    <lineage>
        <taxon>Bacteria</taxon>
        <taxon>Bacillati</taxon>
        <taxon>Bacillota</taxon>
        <taxon>Bacilli</taxon>
        <taxon>Lactobacillales</taxon>
        <taxon>Lactobacillaceae</taxon>
        <taxon>Pediococcus</taxon>
    </lineage>
</organism>
<dbReference type="SUPFAM" id="SSF55729">
    <property type="entry name" value="Acyl-CoA N-acyltransferases (Nat)"/>
    <property type="match status" value="1"/>
</dbReference>
<name>A0A176TJI5_9LACO</name>
<dbReference type="CDD" id="cd04301">
    <property type="entry name" value="NAT_SF"/>
    <property type="match status" value="1"/>
</dbReference>
<accession>A0A176TJI5</accession>
<evidence type="ECO:0000313" key="5">
    <source>
        <dbReference type="EMBL" id="OAD63877.1"/>
    </source>
</evidence>
<keyword evidence="1" id="KW-0808">Transferase</keyword>
<dbReference type="PANTHER" id="PTHR42919">
    <property type="entry name" value="N-ALPHA-ACETYLTRANSFERASE"/>
    <property type="match status" value="1"/>
</dbReference>
<dbReference type="Pfam" id="PF00583">
    <property type="entry name" value="Acetyltransf_1"/>
    <property type="match status" value="1"/>
</dbReference>
<protein>
    <submittedName>
        <fullName evidence="4">GNAT family N-acetyltransferase</fullName>
    </submittedName>
</protein>
<dbReference type="Proteomes" id="UP001275867">
    <property type="component" value="Unassembled WGS sequence"/>
</dbReference>
<dbReference type="Gene3D" id="3.40.630.30">
    <property type="match status" value="1"/>
</dbReference>
<keyword evidence="6" id="KW-1185">Reference proteome</keyword>
<dbReference type="GO" id="GO:0016747">
    <property type="term" value="F:acyltransferase activity, transferring groups other than amino-acyl groups"/>
    <property type="evidence" value="ECO:0007669"/>
    <property type="project" value="InterPro"/>
</dbReference>
<evidence type="ECO:0000313" key="7">
    <source>
        <dbReference type="Proteomes" id="UP001275867"/>
    </source>
</evidence>
<dbReference type="InterPro" id="IPR016181">
    <property type="entry name" value="Acyl_CoA_acyltransferase"/>
</dbReference>
<sequence>MKNSLMIRPFCDSDAETLYQMENEIWDSNNTPANVSYPDAQAYLEDHSSQDTIVAVLNDLPVGAIDFHPATSKAASKYTWTFGIGISPQQQSVGIGGQLLEHFKHFAKESGVHKIHLRALGTNPGAIQFYKKHGFKIEGILKDEFFLNGIFVADYQMAYFFD</sequence>
<dbReference type="GO" id="GO:0031415">
    <property type="term" value="C:NatA complex"/>
    <property type="evidence" value="ECO:0007669"/>
    <property type="project" value="TreeGrafter"/>
</dbReference>
<evidence type="ECO:0000313" key="6">
    <source>
        <dbReference type="Proteomes" id="UP000077280"/>
    </source>
</evidence>
<dbReference type="GO" id="GO:0007064">
    <property type="term" value="P:mitotic sister chromatid cohesion"/>
    <property type="evidence" value="ECO:0007669"/>
    <property type="project" value="TreeGrafter"/>
</dbReference>
<evidence type="ECO:0000256" key="2">
    <source>
        <dbReference type="ARBA" id="ARBA00023315"/>
    </source>
</evidence>
<dbReference type="OrthoDB" id="9802340at2"/>
<dbReference type="Proteomes" id="UP000077280">
    <property type="component" value="Unassembled WGS sequence"/>
</dbReference>
<reference evidence="5 6" key="1">
    <citation type="submission" date="2016-05" db="EMBL/GenBank/DDBJ databases">
        <title>Draft genome sequence of Pediococcus parvulus 2.6, a probiotic beta-glucan producer strain.</title>
        <authorList>
            <person name="Mohedano M.L."/>
            <person name="Perez-Ramos A."/>
            <person name="Duenas M.T."/>
            <person name="Lamontanara A."/>
            <person name="Orru L."/>
            <person name="Spano G."/>
            <person name="Capozzi V."/>
            <person name="Lopez P."/>
        </authorList>
    </citation>
    <scope>NUCLEOTIDE SEQUENCE [LARGE SCALE GENOMIC DNA]</scope>
    <source>
        <strain evidence="5 6">2.6</strain>
    </source>
</reference>
<dbReference type="PROSITE" id="PS51186">
    <property type="entry name" value="GNAT"/>
    <property type="match status" value="1"/>
</dbReference>
<reference evidence="4" key="2">
    <citation type="submission" date="2019-10" db="EMBL/GenBank/DDBJ databases">
        <title>Malate fermentation in French cider.</title>
        <authorList>
            <person name="Cousin F.J."/>
            <person name="Medina Fernandez S."/>
            <person name="Misery B."/>
            <person name="Laplace J.-M."/>
            <person name="Cretenet M."/>
        </authorList>
    </citation>
    <scope>NUCLEOTIDE SEQUENCE</scope>
    <source>
        <strain evidence="4">UCMA15901</strain>
    </source>
</reference>